<comment type="catalytic activity">
    <reaction evidence="1">
        <text>inosine + phosphate = alpha-D-ribose 1-phosphate + hypoxanthine</text>
        <dbReference type="Rhea" id="RHEA:27646"/>
        <dbReference type="ChEBI" id="CHEBI:17368"/>
        <dbReference type="ChEBI" id="CHEBI:17596"/>
        <dbReference type="ChEBI" id="CHEBI:43474"/>
        <dbReference type="ChEBI" id="CHEBI:57720"/>
        <dbReference type="EC" id="2.4.2.1"/>
    </reaction>
    <physiologicalReaction direction="left-to-right" evidence="1">
        <dbReference type="Rhea" id="RHEA:27647"/>
    </physiologicalReaction>
</comment>
<evidence type="ECO:0000256" key="3">
    <source>
        <dbReference type="ARBA" id="ARBA00022679"/>
    </source>
</evidence>
<dbReference type="NCBIfam" id="TIGR00726">
    <property type="entry name" value="peptidoglycan editing factor PgeF"/>
    <property type="match status" value="1"/>
</dbReference>
<evidence type="ECO:0000256" key="5">
    <source>
        <dbReference type="ARBA" id="ARBA00022801"/>
    </source>
</evidence>
<dbReference type="Gene3D" id="3.60.140.10">
    <property type="entry name" value="CNF1/YfiH-like putative cysteine hydrolases"/>
    <property type="match status" value="1"/>
</dbReference>
<evidence type="ECO:0000313" key="11">
    <source>
        <dbReference type="EMBL" id="MRH77946.1"/>
    </source>
</evidence>
<name>A0A6N7QNC8_9GAMM</name>
<protein>
    <recommendedName>
        <fullName evidence="10">Purine nucleoside phosphorylase</fullName>
    </recommendedName>
</protein>
<organism evidence="11 12">
    <name type="scientific">Spiribacter salilacus</name>
    <dbReference type="NCBI Taxonomy" id="2664894"/>
    <lineage>
        <taxon>Bacteria</taxon>
        <taxon>Pseudomonadati</taxon>
        <taxon>Pseudomonadota</taxon>
        <taxon>Gammaproteobacteria</taxon>
        <taxon>Chromatiales</taxon>
        <taxon>Ectothiorhodospiraceae</taxon>
        <taxon>Spiribacter</taxon>
    </lineage>
</organism>
<dbReference type="SUPFAM" id="SSF64438">
    <property type="entry name" value="CNF1/YfiH-like putative cysteine hydrolases"/>
    <property type="match status" value="1"/>
</dbReference>
<evidence type="ECO:0000256" key="9">
    <source>
        <dbReference type="ARBA" id="ARBA00049893"/>
    </source>
</evidence>
<dbReference type="GO" id="GO:0016787">
    <property type="term" value="F:hydrolase activity"/>
    <property type="evidence" value="ECO:0007669"/>
    <property type="project" value="UniProtKB-KW"/>
</dbReference>
<comment type="catalytic activity">
    <reaction evidence="9">
        <text>S-methyl-5'-thioadenosine + phosphate = 5-(methylsulfanyl)-alpha-D-ribose 1-phosphate + adenine</text>
        <dbReference type="Rhea" id="RHEA:11852"/>
        <dbReference type="ChEBI" id="CHEBI:16708"/>
        <dbReference type="ChEBI" id="CHEBI:17509"/>
        <dbReference type="ChEBI" id="CHEBI:43474"/>
        <dbReference type="ChEBI" id="CHEBI:58533"/>
        <dbReference type="EC" id="2.4.2.28"/>
    </reaction>
    <physiologicalReaction direction="left-to-right" evidence="9">
        <dbReference type="Rhea" id="RHEA:11853"/>
    </physiologicalReaction>
</comment>
<evidence type="ECO:0000256" key="7">
    <source>
        <dbReference type="ARBA" id="ARBA00047989"/>
    </source>
</evidence>
<evidence type="ECO:0000256" key="2">
    <source>
        <dbReference type="ARBA" id="ARBA00007353"/>
    </source>
</evidence>
<dbReference type="InterPro" id="IPR003730">
    <property type="entry name" value="Cu_polyphenol_OxRdtase"/>
</dbReference>
<comment type="similarity">
    <text evidence="2 10">Belongs to the purine nucleoside phosphorylase YfiH/LACC1 family.</text>
</comment>
<dbReference type="EMBL" id="WJPP01000002">
    <property type="protein sequence ID" value="MRH77946.1"/>
    <property type="molecule type" value="Genomic_DNA"/>
</dbReference>
<evidence type="ECO:0000256" key="1">
    <source>
        <dbReference type="ARBA" id="ARBA00000553"/>
    </source>
</evidence>
<proteinExistence type="inferred from homology"/>
<accession>A0A6N7QNC8</accession>
<evidence type="ECO:0000313" key="12">
    <source>
        <dbReference type="Proteomes" id="UP000433788"/>
    </source>
</evidence>
<evidence type="ECO:0000256" key="8">
    <source>
        <dbReference type="ARBA" id="ARBA00048968"/>
    </source>
</evidence>
<keyword evidence="5" id="KW-0378">Hydrolase</keyword>
<evidence type="ECO:0000256" key="4">
    <source>
        <dbReference type="ARBA" id="ARBA00022723"/>
    </source>
</evidence>
<evidence type="ECO:0000256" key="10">
    <source>
        <dbReference type="RuleBase" id="RU361274"/>
    </source>
</evidence>
<dbReference type="AlphaFoldDB" id="A0A6N7QNC8"/>
<dbReference type="InterPro" id="IPR011324">
    <property type="entry name" value="Cytotoxic_necrot_fac-like_cat"/>
</dbReference>
<sequence>MVFIHPDWALPVRAGFTCREGGVSQGPYASLNLGIHVGDDPQAVMENRARLLATADLAMPPRWLSQVHGHQVVSADQVISDKTQADAVWTDQPGVVCAVLVADCVPILLAAANGGCVAAVHAGWRGLVAGVIEQTIAALPVSAPQLQAWIGPCIGKAAYEVGPEVWQAVEGNSASSPSVGSEKRHIDLSQAAARRLQQAGVAQVQQAHACTASNPQQFFSYRRDGVTGRSAAYIAIDL</sequence>
<dbReference type="RefSeq" id="WP_369691935.1">
    <property type="nucleotide sequence ID" value="NZ_WJPP01000002.1"/>
</dbReference>
<dbReference type="CDD" id="cd16833">
    <property type="entry name" value="YfiH"/>
    <property type="match status" value="1"/>
</dbReference>
<keyword evidence="4" id="KW-0479">Metal-binding</keyword>
<dbReference type="Pfam" id="PF02578">
    <property type="entry name" value="Cu-oxidase_4"/>
    <property type="match status" value="1"/>
</dbReference>
<keyword evidence="12" id="KW-1185">Reference proteome</keyword>
<evidence type="ECO:0000256" key="6">
    <source>
        <dbReference type="ARBA" id="ARBA00022833"/>
    </source>
</evidence>
<reference evidence="11 12" key="1">
    <citation type="submission" date="2019-11" db="EMBL/GenBank/DDBJ databases">
        <authorList>
            <person name="Zhang X.Y."/>
        </authorList>
    </citation>
    <scope>NUCLEOTIDE SEQUENCE [LARGE SCALE GENOMIC DNA]</scope>
    <source>
        <strain evidence="11 12">C176</strain>
    </source>
</reference>
<comment type="catalytic activity">
    <reaction evidence="7">
        <text>adenosine + H2O + H(+) = inosine + NH4(+)</text>
        <dbReference type="Rhea" id="RHEA:24408"/>
        <dbReference type="ChEBI" id="CHEBI:15377"/>
        <dbReference type="ChEBI" id="CHEBI:15378"/>
        <dbReference type="ChEBI" id="CHEBI:16335"/>
        <dbReference type="ChEBI" id="CHEBI:17596"/>
        <dbReference type="ChEBI" id="CHEBI:28938"/>
        <dbReference type="EC" id="3.5.4.4"/>
    </reaction>
    <physiologicalReaction direction="left-to-right" evidence="7">
        <dbReference type="Rhea" id="RHEA:24409"/>
    </physiologicalReaction>
</comment>
<dbReference type="InterPro" id="IPR038371">
    <property type="entry name" value="Cu_polyphenol_OxRdtase_sf"/>
</dbReference>
<comment type="catalytic activity">
    <reaction evidence="8">
        <text>adenosine + phosphate = alpha-D-ribose 1-phosphate + adenine</text>
        <dbReference type="Rhea" id="RHEA:27642"/>
        <dbReference type="ChEBI" id="CHEBI:16335"/>
        <dbReference type="ChEBI" id="CHEBI:16708"/>
        <dbReference type="ChEBI" id="CHEBI:43474"/>
        <dbReference type="ChEBI" id="CHEBI:57720"/>
        <dbReference type="EC" id="2.4.2.1"/>
    </reaction>
    <physiologicalReaction direction="left-to-right" evidence="8">
        <dbReference type="Rhea" id="RHEA:27643"/>
    </physiologicalReaction>
</comment>
<comment type="caution">
    <text evidence="11">The sequence shown here is derived from an EMBL/GenBank/DDBJ whole genome shotgun (WGS) entry which is preliminary data.</text>
</comment>
<keyword evidence="3" id="KW-0808">Transferase</keyword>
<dbReference type="PANTHER" id="PTHR30616:SF2">
    <property type="entry name" value="PURINE NUCLEOSIDE PHOSPHORYLASE LACC1"/>
    <property type="match status" value="1"/>
</dbReference>
<dbReference type="GO" id="GO:0017061">
    <property type="term" value="F:S-methyl-5-thioadenosine phosphorylase activity"/>
    <property type="evidence" value="ECO:0007669"/>
    <property type="project" value="UniProtKB-EC"/>
</dbReference>
<dbReference type="GO" id="GO:0005507">
    <property type="term" value="F:copper ion binding"/>
    <property type="evidence" value="ECO:0007669"/>
    <property type="project" value="TreeGrafter"/>
</dbReference>
<dbReference type="PANTHER" id="PTHR30616">
    <property type="entry name" value="UNCHARACTERIZED PROTEIN YFIH"/>
    <property type="match status" value="1"/>
</dbReference>
<keyword evidence="6" id="KW-0862">Zinc</keyword>
<dbReference type="Proteomes" id="UP000433788">
    <property type="component" value="Unassembled WGS sequence"/>
</dbReference>
<gene>
    <name evidence="11" type="primary">pgeF</name>
    <name evidence="11" type="ORF">GH984_04435</name>
</gene>